<accession>E2NHL7</accession>
<gene>
    <name evidence="1" type="ORF">BACCELL_03794</name>
</gene>
<dbReference type="EMBL" id="ACCH01000280">
    <property type="protein sequence ID" value="EEF88581.1"/>
    <property type="molecule type" value="Genomic_DNA"/>
</dbReference>
<dbReference type="HOGENOM" id="CLU_1988110_0_0_10"/>
<evidence type="ECO:0000313" key="2">
    <source>
        <dbReference type="Proteomes" id="UP000003711"/>
    </source>
</evidence>
<protein>
    <recommendedName>
        <fullName evidence="3">Calcineurin-like phosphoesterase domain-containing protein</fullName>
    </recommendedName>
</protein>
<organism evidence="1 2">
    <name type="scientific">Bacteroides cellulosilyticus DSM 14838</name>
    <dbReference type="NCBI Taxonomy" id="537012"/>
    <lineage>
        <taxon>Bacteria</taxon>
        <taxon>Pseudomonadati</taxon>
        <taxon>Bacteroidota</taxon>
        <taxon>Bacteroidia</taxon>
        <taxon>Bacteroidales</taxon>
        <taxon>Bacteroidaceae</taxon>
        <taxon>Bacteroides</taxon>
    </lineage>
</organism>
<reference evidence="1 2" key="1">
    <citation type="submission" date="2008-12" db="EMBL/GenBank/DDBJ databases">
        <authorList>
            <person name="Fulton L."/>
            <person name="Clifton S."/>
            <person name="Fulton B."/>
            <person name="Xu J."/>
            <person name="Minx P."/>
            <person name="Pepin K.H."/>
            <person name="Johnson M."/>
            <person name="Bhonagiri V."/>
            <person name="Nash W.E."/>
            <person name="Mardis E.R."/>
            <person name="Wilson R.K."/>
        </authorList>
    </citation>
    <scope>NUCLEOTIDE SEQUENCE [LARGE SCALE GENOMIC DNA]</scope>
    <source>
        <strain evidence="1 2">DSM 14838</strain>
    </source>
</reference>
<dbReference type="AlphaFoldDB" id="E2NHL7"/>
<sequence>MRTKKKIMDYKFDGSRVFFTSDTHFNHTTIIRFCNRLFKDVVHMNETIISNWNRVVDSDGIVFHLGDFWLGDSANYRQALIVPGNHEYYNYCDVMDRGLQWKWLFKENVGYYQNQVVWIDDTDLS</sequence>
<evidence type="ECO:0008006" key="3">
    <source>
        <dbReference type="Google" id="ProtNLM"/>
    </source>
</evidence>
<dbReference type="Proteomes" id="UP000003711">
    <property type="component" value="Unassembled WGS sequence"/>
</dbReference>
<comment type="caution">
    <text evidence="1">The sequence shown here is derived from an EMBL/GenBank/DDBJ whole genome shotgun (WGS) entry which is preliminary data.</text>
</comment>
<evidence type="ECO:0000313" key="1">
    <source>
        <dbReference type="EMBL" id="EEF88581.1"/>
    </source>
</evidence>
<dbReference type="SUPFAM" id="SSF56300">
    <property type="entry name" value="Metallo-dependent phosphatases"/>
    <property type="match status" value="1"/>
</dbReference>
<dbReference type="Gene3D" id="3.60.21.10">
    <property type="match status" value="1"/>
</dbReference>
<proteinExistence type="predicted"/>
<dbReference type="InterPro" id="IPR029052">
    <property type="entry name" value="Metallo-depent_PP-like"/>
</dbReference>
<reference evidence="1 2" key="2">
    <citation type="submission" date="2009-01" db="EMBL/GenBank/DDBJ databases">
        <title>Draft genome sequence of Bacteroides cellulosilyticus (DSM 14838).</title>
        <authorList>
            <person name="Sudarsanam P."/>
            <person name="Ley R."/>
            <person name="Guruge J."/>
            <person name="Turnbaugh P.J."/>
            <person name="Mahowald M."/>
            <person name="Liep D."/>
            <person name="Gordon J."/>
        </authorList>
    </citation>
    <scope>NUCLEOTIDE SEQUENCE [LARGE SCALE GENOMIC DNA]</scope>
    <source>
        <strain evidence="1 2">DSM 14838</strain>
    </source>
</reference>
<name>E2NHL7_9BACE</name>